<keyword evidence="2" id="KW-1133">Transmembrane helix</keyword>
<organism evidence="3 4">
    <name type="scientific">Phakopsora pachyrhizi</name>
    <name type="common">Asian soybean rust disease fungus</name>
    <dbReference type="NCBI Taxonomy" id="170000"/>
    <lineage>
        <taxon>Eukaryota</taxon>
        <taxon>Fungi</taxon>
        <taxon>Dikarya</taxon>
        <taxon>Basidiomycota</taxon>
        <taxon>Pucciniomycotina</taxon>
        <taxon>Pucciniomycetes</taxon>
        <taxon>Pucciniales</taxon>
        <taxon>Phakopsoraceae</taxon>
        <taxon>Phakopsora</taxon>
    </lineage>
</organism>
<protein>
    <submittedName>
        <fullName evidence="3">Stretch-activated Ca2+-permeable channel component-domain-containing protein</fullName>
    </submittedName>
</protein>
<dbReference type="Proteomes" id="UP001153365">
    <property type="component" value="Unassembled WGS sequence"/>
</dbReference>
<sequence length="684" mass="74302">MKMSSSQTRLSDLRNAVVRKLVELDHSWNRRRRRNSSTLRPFNTFILNTLIVQLICQVSSQQHQQPIQINLSNTSNSSSSSSSVLSFDLLSSSSQSFYLPPPSVPTETSVTLNICSFTNNSASVLSSPSANDLIQFLYPDLLIISNSSELQNPSIDNLPITHSNSKFILPNQSNSQNGDRSDSVAGFASSTILNSQGLWINVRAPPPLSSSNTNKGNTKNDSSSTSTSQRVSLQLGISTGLPVHSSLNRPAFKFEDSDDSSVLLTAADSSLFLPFSSNEPFPLSQIYPIILPTPSNLSIGLSSSSCYLQSFNLSTSKASVPMSNVVSSLTIRGTGLGMISSQLTSNLSETGSRISPERAGKRVQYQVNGLRPDTNYTAWLFQPNSLNVPNIQTGKLWPYINFRTKSSSKCKLVHDLSFCPNVAYSVPNPQGMTIQNLIQAYNQSIFSTLANFSTVISTYPCNNDTSGRYSFVSGCGDCLRAYTDWACSVMMPRCTDPPNPSNSFMENNTRLTSTGSFLQQPDPINNFNGATVLNRIASNVSRTPQFPSSAASNNLYPYGEIPPCLSTCTLVQATCPAFVGFKCPELKIDDLTRLNYGTARGLNEVEVLGGQNIGGVGRSGYLRAGDRFGNVYCNGLDSDLSYSRISQANREFLASVGGKGKVTFMVPVLGFVLFNWLVLEGLIL</sequence>
<feature type="compositionally biased region" description="Low complexity" evidence="1">
    <location>
        <begin position="209"/>
        <end position="228"/>
    </location>
</feature>
<proteinExistence type="predicted"/>
<dbReference type="InterPro" id="IPR024338">
    <property type="entry name" value="MID1/Yam8"/>
</dbReference>
<name>A0AAV0AL22_PHAPC</name>
<evidence type="ECO:0000313" key="4">
    <source>
        <dbReference type="Proteomes" id="UP001153365"/>
    </source>
</evidence>
<feature type="region of interest" description="Disordered" evidence="1">
    <location>
        <begin position="204"/>
        <end position="229"/>
    </location>
</feature>
<dbReference type="PANTHER" id="PTHR39142:SF1">
    <property type="entry name" value="AEL197CP"/>
    <property type="match status" value="1"/>
</dbReference>
<keyword evidence="2" id="KW-0472">Membrane</keyword>
<dbReference type="AlphaFoldDB" id="A0AAV0AL22"/>
<feature type="transmembrane region" description="Helical" evidence="2">
    <location>
        <begin position="664"/>
        <end position="683"/>
    </location>
</feature>
<evidence type="ECO:0000313" key="3">
    <source>
        <dbReference type="EMBL" id="CAH7667667.1"/>
    </source>
</evidence>
<dbReference type="GO" id="GO:0098703">
    <property type="term" value="P:calcium ion import across plasma membrane"/>
    <property type="evidence" value="ECO:0007669"/>
    <property type="project" value="InterPro"/>
</dbReference>
<reference evidence="3" key="1">
    <citation type="submission" date="2022-06" db="EMBL/GenBank/DDBJ databases">
        <authorList>
            <consortium name="SYNGENTA / RWTH Aachen University"/>
        </authorList>
    </citation>
    <scope>NUCLEOTIDE SEQUENCE</scope>
</reference>
<keyword evidence="2" id="KW-0812">Transmembrane</keyword>
<dbReference type="PANTHER" id="PTHR39142">
    <property type="entry name" value="MID1P"/>
    <property type="match status" value="1"/>
</dbReference>
<dbReference type="Pfam" id="PF12929">
    <property type="entry name" value="Mid1"/>
    <property type="match status" value="1"/>
</dbReference>
<accession>A0AAV0AL22</accession>
<comment type="caution">
    <text evidence="3">The sequence shown here is derived from an EMBL/GenBank/DDBJ whole genome shotgun (WGS) entry which is preliminary data.</text>
</comment>
<evidence type="ECO:0000256" key="1">
    <source>
        <dbReference type="SAM" id="MobiDB-lite"/>
    </source>
</evidence>
<evidence type="ECO:0000256" key="2">
    <source>
        <dbReference type="SAM" id="Phobius"/>
    </source>
</evidence>
<dbReference type="EMBL" id="CALTRL010000364">
    <property type="protein sequence ID" value="CAH7667667.1"/>
    <property type="molecule type" value="Genomic_DNA"/>
</dbReference>
<keyword evidence="4" id="KW-1185">Reference proteome</keyword>
<dbReference type="GO" id="GO:0005262">
    <property type="term" value="F:calcium channel activity"/>
    <property type="evidence" value="ECO:0007669"/>
    <property type="project" value="InterPro"/>
</dbReference>
<gene>
    <name evidence="3" type="ORF">PPACK8108_LOCUS2088</name>
</gene>